<keyword evidence="5" id="KW-0411">Iron-sulfur</keyword>
<dbReference type="SUPFAM" id="SSF102114">
    <property type="entry name" value="Radical SAM enzymes"/>
    <property type="match status" value="1"/>
</dbReference>
<dbReference type="eggNOG" id="COG0635">
    <property type="taxonomic scope" value="Bacteria"/>
</dbReference>
<keyword evidence="7" id="KW-0560">Oxidoreductase</keyword>
<dbReference type="PROSITE" id="PS51918">
    <property type="entry name" value="RADICAL_SAM"/>
    <property type="match status" value="1"/>
</dbReference>
<dbReference type="InterPro" id="IPR006638">
    <property type="entry name" value="Elp3/MiaA/NifB-like_rSAM"/>
</dbReference>
<evidence type="ECO:0000256" key="4">
    <source>
        <dbReference type="ARBA" id="ARBA00023004"/>
    </source>
</evidence>
<dbReference type="HOGENOM" id="CLU_027579_3_1_7"/>
<dbReference type="AlphaFoldDB" id="Q2LWV7"/>
<reference evidence="7 8" key="1">
    <citation type="journal article" date="2007" name="Proc. Natl. Acad. Sci. U.S.A.">
        <title>The genome of Syntrophus aciditrophicus: life at the thermodynamic limit of microbial growth.</title>
        <authorList>
            <person name="McInerney M.J."/>
            <person name="Rohlin L."/>
            <person name="Mouttaki H."/>
            <person name="Kim U."/>
            <person name="Krupp R.S."/>
            <person name="Rios-Hernandez L."/>
            <person name="Sieber J."/>
            <person name="Struchtemeyer C.G."/>
            <person name="Bhattacharyya A."/>
            <person name="Campbell J.W."/>
            <person name="Gunsalus R.P."/>
        </authorList>
    </citation>
    <scope>NUCLEOTIDE SEQUENCE [LARGE SCALE GENOMIC DNA]</scope>
    <source>
        <strain evidence="7 8">SB</strain>
    </source>
</reference>
<dbReference type="OrthoDB" id="9808022at2"/>
<dbReference type="EC" id="1.3.1.-" evidence="7"/>
<sequence length="432" mass="50085">MISTLVGYMARRNFSRVMQFQEGKTPFLPAVQSGQPRLLYLHVPFCERLCPYCSFNRFVFEEGRCRDYFSALRREIRLYREKGYDFGGVYVGGGTPTILLDELEETLDLVRRCFSIREVSVETNPNHLVPEKLERLSSAGINRLSVGIQSFNDGLLKAMDRHDKYGSGAEIIERLRQAQGRFDTLNADMIFNFPSQEMAMLDRDLDILLELGVDQITWYPLMVSDSTRQAVTRTLGRLDKGREKAFYDRIRERLGPEYRFSSAWCFSRKGTMIDEYIVDYDEYAGLGSGSIGYLDGVCYANTFDIAEYCERLSRDELPLMASRTFTLQERMRYDLVMRFFGTKLNLSSLREKYGGRLSPRLWLDFLLFQLAGALRYESPDWRLTQRGCYLWVVIMREFFTAVNNFRDFCRAEAGLSGGDLPAMQTRLPVEEL</sequence>
<dbReference type="Pfam" id="PF04055">
    <property type="entry name" value="Radical_SAM"/>
    <property type="match status" value="1"/>
</dbReference>
<dbReference type="InterPro" id="IPR034505">
    <property type="entry name" value="Coproporphyrinogen-III_oxidase"/>
</dbReference>
<dbReference type="InterPro" id="IPR058240">
    <property type="entry name" value="rSAM_sf"/>
</dbReference>
<keyword evidence="2" id="KW-0949">S-adenosyl-L-methionine</keyword>
<dbReference type="NCBIfam" id="NF006385">
    <property type="entry name" value="PRK08629.1"/>
    <property type="match status" value="1"/>
</dbReference>
<keyword evidence="3" id="KW-0479">Metal-binding</keyword>
<evidence type="ECO:0000256" key="3">
    <source>
        <dbReference type="ARBA" id="ARBA00022723"/>
    </source>
</evidence>
<evidence type="ECO:0000256" key="1">
    <source>
        <dbReference type="ARBA" id="ARBA00001966"/>
    </source>
</evidence>
<dbReference type="KEGG" id="sat:SYN_01802"/>
<dbReference type="GO" id="GO:0016491">
    <property type="term" value="F:oxidoreductase activity"/>
    <property type="evidence" value="ECO:0007669"/>
    <property type="project" value="UniProtKB-KW"/>
</dbReference>
<keyword evidence="4" id="KW-0408">Iron</keyword>
<accession>Q2LWV7</accession>
<evidence type="ECO:0000313" key="8">
    <source>
        <dbReference type="Proteomes" id="UP000001933"/>
    </source>
</evidence>
<dbReference type="Gene3D" id="3.20.20.70">
    <property type="entry name" value="Aldolase class I"/>
    <property type="match status" value="1"/>
</dbReference>
<dbReference type="EMBL" id="CP000252">
    <property type="protein sequence ID" value="ABC78567.1"/>
    <property type="molecule type" value="Genomic_DNA"/>
</dbReference>
<dbReference type="PANTHER" id="PTHR13932">
    <property type="entry name" value="COPROPORPHYRINIGEN III OXIDASE"/>
    <property type="match status" value="1"/>
</dbReference>
<dbReference type="InterPro" id="IPR007197">
    <property type="entry name" value="rSAM"/>
</dbReference>
<comment type="cofactor">
    <cofactor evidence="1">
        <name>[4Fe-4S] cluster</name>
        <dbReference type="ChEBI" id="CHEBI:49883"/>
    </cofactor>
</comment>
<name>Q2LWV7_SYNAS</name>
<protein>
    <submittedName>
        <fullName evidence="7">Coproporphyrinogen oxidase (NAD)</fullName>
        <ecNumber evidence="7">1.3.1.-</ecNumber>
    </submittedName>
</protein>
<evidence type="ECO:0000259" key="6">
    <source>
        <dbReference type="PROSITE" id="PS51918"/>
    </source>
</evidence>
<dbReference type="STRING" id="56780.SYN_01802"/>
<dbReference type="GO" id="GO:0006779">
    <property type="term" value="P:porphyrin-containing compound biosynthetic process"/>
    <property type="evidence" value="ECO:0007669"/>
    <property type="project" value="TreeGrafter"/>
</dbReference>
<dbReference type="GO" id="GO:0051539">
    <property type="term" value="F:4 iron, 4 sulfur cluster binding"/>
    <property type="evidence" value="ECO:0007669"/>
    <property type="project" value="TreeGrafter"/>
</dbReference>
<keyword evidence="8" id="KW-1185">Reference proteome</keyword>
<dbReference type="SFLD" id="SFLDS00029">
    <property type="entry name" value="Radical_SAM"/>
    <property type="match status" value="1"/>
</dbReference>
<proteinExistence type="predicted"/>
<dbReference type="SMART" id="SM00729">
    <property type="entry name" value="Elp3"/>
    <property type="match status" value="1"/>
</dbReference>
<dbReference type="GO" id="GO:0005737">
    <property type="term" value="C:cytoplasm"/>
    <property type="evidence" value="ECO:0007669"/>
    <property type="project" value="TreeGrafter"/>
</dbReference>
<evidence type="ECO:0000256" key="2">
    <source>
        <dbReference type="ARBA" id="ARBA00022691"/>
    </source>
</evidence>
<evidence type="ECO:0000256" key="5">
    <source>
        <dbReference type="ARBA" id="ARBA00023014"/>
    </source>
</evidence>
<dbReference type="GO" id="GO:0046872">
    <property type="term" value="F:metal ion binding"/>
    <property type="evidence" value="ECO:0007669"/>
    <property type="project" value="UniProtKB-KW"/>
</dbReference>
<dbReference type="SFLD" id="SFLDG01065">
    <property type="entry name" value="anaerobic_coproporphyrinogen-I"/>
    <property type="match status" value="1"/>
</dbReference>
<dbReference type="Proteomes" id="UP000001933">
    <property type="component" value="Chromosome"/>
</dbReference>
<dbReference type="CDD" id="cd01335">
    <property type="entry name" value="Radical_SAM"/>
    <property type="match status" value="1"/>
</dbReference>
<dbReference type="InterPro" id="IPR013785">
    <property type="entry name" value="Aldolase_TIM"/>
</dbReference>
<dbReference type="InParanoid" id="Q2LWV7"/>
<dbReference type="PANTHER" id="PTHR13932:SF5">
    <property type="entry name" value="RADICAL S-ADENOSYL METHIONINE DOMAIN-CONTAINING PROTEIN 1, MITOCHONDRIAL"/>
    <property type="match status" value="1"/>
</dbReference>
<evidence type="ECO:0000313" key="7">
    <source>
        <dbReference type="EMBL" id="ABC78567.1"/>
    </source>
</evidence>
<feature type="domain" description="Radical SAM core" evidence="6">
    <location>
        <begin position="31"/>
        <end position="257"/>
    </location>
</feature>
<gene>
    <name evidence="7" type="ORF">SYN_01802</name>
</gene>
<organism evidence="7 8">
    <name type="scientific">Syntrophus aciditrophicus (strain SB)</name>
    <dbReference type="NCBI Taxonomy" id="56780"/>
    <lineage>
        <taxon>Bacteria</taxon>
        <taxon>Pseudomonadati</taxon>
        <taxon>Thermodesulfobacteriota</taxon>
        <taxon>Syntrophia</taxon>
        <taxon>Syntrophales</taxon>
        <taxon>Syntrophaceae</taxon>
        <taxon>Syntrophus</taxon>
    </lineage>
</organism>